<accession>A0A6J6KVC9</accession>
<evidence type="ECO:0000313" key="1">
    <source>
        <dbReference type="EMBL" id="CAB4583058.1"/>
    </source>
</evidence>
<proteinExistence type="predicted"/>
<dbReference type="AlphaFoldDB" id="A0A6J6KVC9"/>
<dbReference type="EMBL" id="CAEZVY010000164">
    <property type="protein sequence ID" value="CAB4652065.1"/>
    <property type="molecule type" value="Genomic_DNA"/>
</dbReference>
<name>A0A6J6KVC9_9ZZZZ</name>
<reference evidence="2" key="1">
    <citation type="submission" date="2020-05" db="EMBL/GenBank/DDBJ databases">
        <authorList>
            <person name="Chiriac C."/>
            <person name="Salcher M."/>
            <person name="Ghai R."/>
            <person name="Kavagutti S V."/>
        </authorList>
    </citation>
    <scope>NUCLEOTIDE SEQUENCE</scope>
</reference>
<dbReference type="EMBL" id="CAEZTM010000126">
    <property type="protein sequence ID" value="CAB4583058.1"/>
    <property type="molecule type" value="Genomic_DNA"/>
</dbReference>
<protein>
    <submittedName>
        <fullName evidence="2">Unannotated protein</fullName>
    </submittedName>
</protein>
<evidence type="ECO:0000313" key="2">
    <source>
        <dbReference type="EMBL" id="CAB4652065.1"/>
    </source>
</evidence>
<organism evidence="2">
    <name type="scientific">freshwater metagenome</name>
    <dbReference type="NCBI Taxonomy" id="449393"/>
    <lineage>
        <taxon>unclassified sequences</taxon>
        <taxon>metagenomes</taxon>
        <taxon>ecological metagenomes</taxon>
    </lineage>
</organism>
<sequence>MATTIMVIVVSCTDHPDFSGALATEDDVRQASHASAQIIARAEALVGVMPPY</sequence>
<gene>
    <name evidence="1" type="ORF">UFOPK1684_01545</name>
    <name evidence="2" type="ORF">UFOPK2158_01263</name>
</gene>